<comment type="caution">
    <text evidence="2">The sequence shown here is derived from an EMBL/GenBank/DDBJ whole genome shotgun (WGS) entry which is preliminary data.</text>
</comment>
<dbReference type="AlphaFoldDB" id="A0AAN8X644"/>
<proteinExistence type="predicted"/>
<dbReference type="EMBL" id="JAXCGZ010009449">
    <property type="protein sequence ID" value="KAK7077252.1"/>
    <property type="molecule type" value="Genomic_DNA"/>
</dbReference>
<dbReference type="Proteomes" id="UP001381693">
    <property type="component" value="Unassembled WGS sequence"/>
</dbReference>
<feature type="region of interest" description="Disordered" evidence="1">
    <location>
        <begin position="274"/>
        <end position="307"/>
    </location>
</feature>
<accession>A0AAN8X644</accession>
<name>A0AAN8X644_HALRR</name>
<sequence length="370" mass="42270">MASKRVLSSSAELFYDTTPALTVKSILAQADKVYRNSQIKETEWHNQLKLSEAKAHETIHEEIQRTGSCLKLWEDLFKKETSTLFASSKNAVAQRVAEIKALQDSLAKNMIMVEVWLQNSSKQESFPLQEVIKLLQETSILQEKLRNEELLPNVSLRRAISLTEGSLRHKFWYLVTHDVLPHDVMLQGPSVFKLGLTVFVIQIPSKVNREEVLSLLKCTVEVEGSEPQELRLEWQDDIASIAVDVTQLCIHSISVFLYHQHVCGSPLRFFPSQSLPSKTEETKSRNHINASQQVVESPDSSSLSDDDYMMDKQSFQKRRQNLAGRSLNLLNRHLMKAADQRKNDSSLMDRETKNLVHPVENSVKSSKYIR</sequence>
<evidence type="ECO:0000256" key="1">
    <source>
        <dbReference type="SAM" id="MobiDB-lite"/>
    </source>
</evidence>
<keyword evidence="3" id="KW-1185">Reference proteome</keyword>
<protein>
    <submittedName>
        <fullName evidence="2">Uncharacterized protein</fullName>
    </submittedName>
</protein>
<gene>
    <name evidence="2" type="ORF">SK128_015408</name>
</gene>
<evidence type="ECO:0000313" key="2">
    <source>
        <dbReference type="EMBL" id="KAK7077252.1"/>
    </source>
</evidence>
<organism evidence="2 3">
    <name type="scientific">Halocaridina rubra</name>
    <name type="common">Hawaiian red shrimp</name>
    <dbReference type="NCBI Taxonomy" id="373956"/>
    <lineage>
        <taxon>Eukaryota</taxon>
        <taxon>Metazoa</taxon>
        <taxon>Ecdysozoa</taxon>
        <taxon>Arthropoda</taxon>
        <taxon>Crustacea</taxon>
        <taxon>Multicrustacea</taxon>
        <taxon>Malacostraca</taxon>
        <taxon>Eumalacostraca</taxon>
        <taxon>Eucarida</taxon>
        <taxon>Decapoda</taxon>
        <taxon>Pleocyemata</taxon>
        <taxon>Caridea</taxon>
        <taxon>Atyoidea</taxon>
        <taxon>Atyidae</taxon>
        <taxon>Halocaridina</taxon>
    </lineage>
</organism>
<reference evidence="2 3" key="1">
    <citation type="submission" date="2023-11" db="EMBL/GenBank/DDBJ databases">
        <title>Halocaridina rubra genome assembly.</title>
        <authorList>
            <person name="Smith C."/>
        </authorList>
    </citation>
    <scope>NUCLEOTIDE SEQUENCE [LARGE SCALE GENOMIC DNA]</scope>
    <source>
        <strain evidence="2">EP-1</strain>
        <tissue evidence="2">Whole</tissue>
    </source>
</reference>
<evidence type="ECO:0000313" key="3">
    <source>
        <dbReference type="Proteomes" id="UP001381693"/>
    </source>
</evidence>